<evidence type="ECO:0000313" key="6">
    <source>
        <dbReference type="EMBL" id="SCZ81823.1"/>
    </source>
</evidence>
<feature type="region of interest" description="Disordered" evidence="2">
    <location>
        <begin position="172"/>
        <end position="201"/>
    </location>
</feature>
<feature type="transmembrane region" description="Helical" evidence="3">
    <location>
        <begin position="207"/>
        <end position="225"/>
    </location>
</feature>
<dbReference type="Pfam" id="PF13205">
    <property type="entry name" value="Big_5"/>
    <property type="match status" value="1"/>
</dbReference>
<feature type="compositionally biased region" description="Acidic residues" evidence="2">
    <location>
        <begin position="191"/>
        <end position="200"/>
    </location>
</feature>
<evidence type="ECO:0000313" key="7">
    <source>
        <dbReference type="Proteomes" id="UP000199208"/>
    </source>
</evidence>
<evidence type="ECO:0000256" key="4">
    <source>
        <dbReference type="SAM" id="SignalP"/>
    </source>
</evidence>
<feature type="signal peptide" evidence="4">
    <location>
        <begin position="1"/>
        <end position="24"/>
    </location>
</feature>
<keyword evidence="3" id="KW-0812">Transmembrane</keyword>
<feature type="compositionally biased region" description="Low complexity" evidence="2">
    <location>
        <begin position="172"/>
        <end position="190"/>
    </location>
</feature>
<accession>A0A1G5S667</accession>
<feature type="chain" id="PRO_5011431805" evidence="4">
    <location>
        <begin position="25"/>
        <end position="230"/>
    </location>
</feature>
<dbReference type="EMBL" id="FMWL01000024">
    <property type="protein sequence ID" value="SCZ81823.1"/>
    <property type="molecule type" value="Genomic_DNA"/>
</dbReference>
<dbReference type="InterPro" id="IPR032812">
    <property type="entry name" value="SbsA_Ig"/>
</dbReference>
<evidence type="ECO:0000259" key="5">
    <source>
        <dbReference type="Pfam" id="PF13205"/>
    </source>
</evidence>
<reference evidence="6 7" key="1">
    <citation type="submission" date="2016-10" db="EMBL/GenBank/DDBJ databases">
        <authorList>
            <person name="de Groot N.N."/>
        </authorList>
    </citation>
    <scope>NUCLEOTIDE SEQUENCE [LARGE SCALE GENOMIC DNA]</scope>
    <source>
        <strain evidence="6 7">DSM 2784</strain>
    </source>
</reference>
<keyword evidence="1 4" id="KW-0732">Signal</keyword>
<organism evidence="6 7">
    <name type="scientific">Acidaminobacter hydrogenoformans DSM 2784</name>
    <dbReference type="NCBI Taxonomy" id="1120920"/>
    <lineage>
        <taxon>Bacteria</taxon>
        <taxon>Bacillati</taxon>
        <taxon>Bacillota</taxon>
        <taxon>Clostridia</taxon>
        <taxon>Peptostreptococcales</taxon>
        <taxon>Acidaminobacteraceae</taxon>
        <taxon>Acidaminobacter</taxon>
    </lineage>
</organism>
<dbReference type="STRING" id="1120920.SAMN03080599_03068"/>
<dbReference type="RefSeq" id="WP_092593018.1">
    <property type="nucleotide sequence ID" value="NZ_FMWL01000024.1"/>
</dbReference>
<keyword evidence="3" id="KW-1133">Transmembrane helix</keyword>
<proteinExistence type="predicted"/>
<sequence length="230" mass="23098">MKKVFILASLLLALLLLPATISMASGGGGGGTGGGTGGNSTEPLTLVSSTVMDGQTEVGLTPEITMVFSKNVTDLSVKEANLTCFALEKKDGGEVGFEVIMADSQVEPEKKNDVVVRPSAELEAGTQYIVTISKALTSKSGASLAEDVTISFTTVGDGAAADAAAEAAAETATAEPVATEAPAAEAPAVEETAEAAEATEDAGQSSTGFIIAAAVAVILVAWFGIKKKRS</sequence>
<dbReference type="AlphaFoldDB" id="A0A1G5S667"/>
<dbReference type="OrthoDB" id="1803921at2"/>
<keyword evidence="7" id="KW-1185">Reference proteome</keyword>
<dbReference type="Gene3D" id="2.60.40.3710">
    <property type="match status" value="1"/>
</dbReference>
<keyword evidence="3" id="KW-0472">Membrane</keyword>
<gene>
    <name evidence="6" type="ORF">SAMN03080599_03068</name>
</gene>
<dbReference type="Proteomes" id="UP000199208">
    <property type="component" value="Unassembled WGS sequence"/>
</dbReference>
<evidence type="ECO:0000256" key="2">
    <source>
        <dbReference type="SAM" id="MobiDB-lite"/>
    </source>
</evidence>
<feature type="domain" description="SbsA Ig-like" evidence="5">
    <location>
        <begin position="41"/>
        <end position="154"/>
    </location>
</feature>
<evidence type="ECO:0000256" key="3">
    <source>
        <dbReference type="SAM" id="Phobius"/>
    </source>
</evidence>
<evidence type="ECO:0000256" key="1">
    <source>
        <dbReference type="ARBA" id="ARBA00022729"/>
    </source>
</evidence>
<protein>
    <submittedName>
        <fullName evidence="6">Ig-like domain-containing protein</fullName>
    </submittedName>
</protein>
<name>A0A1G5S667_9FIRM</name>